<name>A0A9N9MC47_9CUCU</name>
<dbReference type="SUPFAM" id="SSF110004">
    <property type="entry name" value="Glycolipid transfer protein, GLTP"/>
    <property type="match status" value="1"/>
</dbReference>
<keyword evidence="1" id="KW-0813">Transport</keyword>
<feature type="domain" description="Glycolipid transfer protein" evidence="2">
    <location>
        <begin position="28"/>
        <end position="170"/>
    </location>
</feature>
<dbReference type="GO" id="GO:0005829">
    <property type="term" value="C:cytosol"/>
    <property type="evidence" value="ECO:0007669"/>
    <property type="project" value="TreeGrafter"/>
</dbReference>
<dbReference type="GO" id="GO:0016020">
    <property type="term" value="C:membrane"/>
    <property type="evidence" value="ECO:0007669"/>
    <property type="project" value="TreeGrafter"/>
</dbReference>
<organism evidence="3 4">
    <name type="scientific">Ceutorhynchus assimilis</name>
    <name type="common">cabbage seed weevil</name>
    <dbReference type="NCBI Taxonomy" id="467358"/>
    <lineage>
        <taxon>Eukaryota</taxon>
        <taxon>Metazoa</taxon>
        <taxon>Ecdysozoa</taxon>
        <taxon>Arthropoda</taxon>
        <taxon>Hexapoda</taxon>
        <taxon>Insecta</taxon>
        <taxon>Pterygota</taxon>
        <taxon>Neoptera</taxon>
        <taxon>Endopterygota</taxon>
        <taxon>Coleoptera</taxon>
        <taxon>Polyphaga</taxon>
        <taxon>Cucujiformia</taxon>
        <taxon>Curculionidae</taxon>
        <taxon>Ceutorhynchinae</taxon>
        <taxon>Ceutorhynchus</taxon>
    </lineage>
</organism>
<dbReference type="InterPro" id="IPR014830">
    <property type="entry name" value="Glycolipid_transfer_prot_dom"/>
</dbReference>
<dbReference type="Pfam" id="PF08718">
    <property type="entry name" value="GLTP"/>
    <property type="match status" value="1"/>
</dbReference>
<accession>A0A9N9MC47</accession>
<proteinExistence type="predicted"/>
<dbReference type="Gene3D" id="1.10.3520.10">
    <property type="entry name" value="Glycolipid transfer protein"/>
    <property type="match status" value="1"/>
</dbReference>
<dbReference type="GO" id="GO:1902387">
    <property type="term" value="F:ceramide 1-phosphate binding"/>
    <property type="evidence" value="ECO:0007669"/>
    <property type="project" value="TreeGrafter"/>
</dbReference>
<evidence type="ECO:0000313" key="3">
    <source>
        <dbReference type="EMBL" id="CAG9761309.1"/>
    </source>
</evidence>
<sequence length="207" mass="24410">MSEENENTKTAFSLLKTFPNPTRENQLETAEFLHACSDAVQLFEKFGKAFASLIADMKQNIETLKEKYHENIVKNQYVERMILGEKKETGVRGMATEALLWLARELHFYSLFFKYATSNETEKEQPEEVSSLFRKAYAESLELHHGWLGTQLVQLLIENVPCNKDFFQMFKLDNNCYKKERVLHDMRQYNQELMACVSRLRGFYDEY</sequence>
<dbReference type="GO" id="GO:1902388">
    <property type="term" value="F:ceramide 1-phosphate transfer activity"/>
    <property type="evidence" value="ECO:0007669"/>
    <property type="project" value="TreeGrafter"/>
</dbReference>
<dbReference type="PANTHER" id="PTHR10219">
    <property type="entry name" value="GLYCOLIPID TRANSFER PROTEIN-RELATED"/>
    <property type="match status" value="1"/>
</dbReference>
<dbReference type="AlphaFoldDB" id="A0A9N9MC47"/>
<dbReference type="InterPro" id="IPR036497">
    <property type="entry name" value="GLTP_sf"/>
</dbReference>
<reference evidence="3" key="1">
    <citation type="submission" date="2022-01" db="EMBL/GenBank/DDBJ databases">
        <authorList>
            <person name="King R."/>
        </authorList>
    </citation>
    <scope>NUCLEOTIDE SEQUENCE</scope>
</reference>
<dbReference type="OrthoDB" id="205255at2759"/>
<dbReference type="EMBL" id="OU892286">
    <property type="protein sequence ID" value="CAG9761309.1"/>
    <property type="molecule type" value="Genomic_DNA"/>
</dbReference>
<evidence type="ECO:0000313" key="4">
    <source>
        <dbReference type="Proteomes" id="UP001152799"/>
    </source>
</evidence>
<protein>
    <recommendedName>
        <fullName evidence="2">Glycolipid transfer protein domain-containing protein</fullName>
    </recommendedName>
</protein>
<evidence type="ECO:0000256" key="1">
    <source>
        <dbReference type="ARBA" id="ARBA00022448"/>
    </source>
</evidence>
<keyword evidence="4" id="KW-1185">Reference proteome</keyword>
<dbReference type="PANTHER" id="PTHR10219:SF25">
    <property type="entry name" value="PLECKSTRIN HOMOLOGY DOMAIN-CONTAINING FAMILY A MEMBER 8"/>
    <property type="match status" value="1"/>
</dbReference>
<gene>
    <name evidence="3" type="ORF">CEUTPL_LOCUS2014</name>
</gene>
<dbReference type="Proteomes" id="UP001152799">
    <property type="component" value="Chromosome 10"/>
</dbReference>
<evidence type="ECO:0000259" key="2">
    <source>
        <dbReference type="Pfam" id="PF08718"/>
    </source>
</evidence>